<dbReference type="PANTHER" id="PTHR43785">
    <property type="entry name" value="GAMMA-GLUTAMYLPUTRESCINE SYNTHETASE"/>
    <property type="match status" value="1"/>
</dbReference>
<dbReference type="PANTHER" id="PTHR43785:SF12">
    <property type="entry name" value="TYPE-1 GLUTAMINE SYNTHETASE 2"/>
    <property type="match status" value="1"/>
</dbReference>
<evidence type="ECO:0000256" key="1">
    <source>
        <dbReference type="ARBA" id="ARBA00022598"/>
    </source>
</evidence>
<name>A0A267DE13_9PLAT</name>
<accession>A0A267DE13</accession>
<dbReference type="PROSITE" id="PS51987">
    <property type="entry name" value="GS_CATALYTIC"/>
    <property type="match status" value="1"/>
</dbReference>
<dbReference type="SMART" id="SM01230">
    <property type="entry name" value="Gln-synt_C"/>
    <property type="match status" value="1"/>
</dbReference>
<evidence type="ECO:0000313" key="6">
    <source>
        <dbReference type="Proteomes" id="UP000215902"/>
    </source>
</evidence>
<evidence type="ECO:0000313" key="5">
    <source>
        <dbReference type="EMBL" id="PAA47538.1"/>
    </source>
</evidence>
<organism evidence="5 6">
    <name type="scientific">Macrostomum lignano</name>
    <dbReference type="NCBI Taxonomy" id="282301"/>
    <lineage>
        <taxon>Eukaryota</taxon>
        <taxon>Metazoa</taxon>
        <taxon>Spiralia</taxon>
        <taxon>Lophotrochozoa</taxon>
        <taxon>Platyhelminthes</taxon>
        <taxon>Rhabditophora</taxon>
        <taxon>Macrostomorpha</taxon>
        <taxon>Macrostomida</taxon>
        <taxon>Macrostomidae</taxon>
        <taxon>Macrostomum</taxon>
    </lineage>
</organism>
<dbReference type="EMBL" id="NIVC01004417">
    <property type="protein sequence ID" value="PAA47538.1"/>
    <property type="molecule type" value="Genomic_DNA"/>
</dbReference>
<dbReference type="InterPro" id="IPR014746">
    <property type="entry name" value="Gln_synth/guanido_kin_cat_dom"/>
</dbReference>
<comment type="similarity">
    <text evidence="2 3">Belongs to the glutamine synthetase family.</text>
</comment>
<dbReference type="Gene3D" id="3.10.20.70">
    <property type="entry name" value="Glutamine synthetase, N-terminal domain"/>
    <property type="match status" value="1"/>
</dbReference>
<dbReference type="InterPro" id="IPR008146">
    <property type="entry name" value="Gln_synth_cat_dom"/>
</dbReference>
<dbReference type="SUPFAM" id="SSF54368">
    <property type="entry name" value="Glutamine synthetase, N-terminal domain"/>
    <property type="match status" value="1"/>
</dbReference>
<dbReference type="Proteomes" id="UP000215902">
    <property type="component" value="Unassembled WGS sequence"/>
</dbReference>
<reference evidence="5 6" key="1">
    <citation type="submission" date="2017-06" db="EMBL/GenBank/DDBJ databases">
        <title>A platform for efficient transgenesis in Macrostomum lignano, a flatworm model organism for stem cell research.</title>
        <authorList>
            <person name="Berezikov E."/>
        </authorList>
    </citation>
    <scope>NUCLEOTIDE SEQUENCE [LARGE SCALE GENOMIC DNA]</scope>
    <source>
        <strain evidence="5">DV1</strain>
        <tissue evidence="5">Whole organism</tissue>
    </source>
</reference>
<dbReference type="SUPFAM" id="SSF55931">
    <property type="entry name" value="Glutamine synthetase/guanido kinase"/>
    <property type="match status" value="1"/>
</dbReference>
<dbReference type="STRING" id="282301.A0A267DE13"/>
<evidence type="ECO:0000259" key="4">
    <source>
        <dbReference type="PROSITE" id="PS51987"/>
    </source>
</evidence>
<evidence type="ECO:0000256" key="2">
    <source>
        <dbReference type="PROSITE-ProRule" id="PRU01331"/>
    </source>
</evidence>
<dbReference type="InterPro" id="IPR036651">
    <property type="entry name" value="Gln_synt_N_sf"/>
</dbReference>
<sequence>METFVAQLKATQLVRWVFCDTNGNARSKLIPGGMSAHFVTRQPRRFCTAVIPMTCNSELPHLAWVVDNGYPDCEMVPDPDSFHLVSWSKCQQPGSIGQVLCSTNWPDGGGPVEFDPRNVVRRQIDRLDRELGLKLASWTEMQWHLCKRGETGWTSTEPAGHLDGSQLMQKYEVLVSELCSSLMDAGIAVESVSPGSGAGQFCVSLGSRDGAAAVDDAFMGREIVKQVATNHNLTATFMPIPHLLASASRLRINHQLVEAPDTRGDFKQPLKNLAPPQVLRHWLAGLVHHAPGIAALTWPTLNCYRSDKPGRRVTWSCSDLSTLASPTQALPVVDLRIAPMRSAEDGGDVVWRLENNLPSSAASAHIAVAATVAAGIDGILRRLELPTRPEEAPMLPADMASGLAALEADAVMADALGAQLFDFYREARLQFDLAMVAAKAHANESDSEALKREAKFYLEFH</sequence>
<dbReference type="Pfam" id="PF00120">
    <property type="entry name" value="Gln-synt_C"/>
    <property type="match status" value="1"/>
</dbReference>
<keyword evidence="6" id="KW-1185">Reference proteome</keyword>
<dbReference type="GO" id="GO:0004356">
    <property type="term" value="F:glutamine synthetase activity"/>
    <property type="evidence" value="ECO:0007669"/>
    <property type="project" value="InterPro"/>
</dbReference>
<dbReference type="AlphaFoldDB" id="A0A267DE13"/>
<keyword evidence="1" id="KW-0436">Ligase</keyword>
<evidence type="ECO:0000256" key="3">
    <source>
        <dbReference type="RuleBase" id="RU000384"/>
    </source>
</evidence>
<comment type="caution">
    <text evidence="5">The sequence shown here is derived from an EMBL/GenBank/DDBJ whole genome shotgun (WGS) entry which is preliminary data.</text>
</comment>
<dbReference type="OrthoDB" id="77835at2759"/>
<proteinExistence type="inferred from homology"/>
<dbReference type="Gene3D" id="3.30.590.10">
    <property type="entry name" value="Glutamine synthetase/guanido kinase, catalytic domain"/>
    <property type="match status" value="1"/>
</dbReference>
<protein>
    <recommendedName>
        <fullName evidence="4">GS catalytic domain-containing protein</fullName>
    </recommendedName>
</protein>
<dbReference type="GO" id="GO:0006542">
    <property type="term" value="P:glutamine biosynthetic process"/>
    <property type="evidence" value="ECO:0007669"/>
    <property type="project" value="InterPro"/>
</dbReference>
<feature type="domain" description="GS catalytic" evidence="4">
    <location>
        <begin position="116"/>
        <end position="461"/>
    </location>
</feature>
<gene>
    <name evidence="5" type="ORF">BOX15_Mlig022847g3</name>
</gene>